<dbReference type="InterPro" id="IPR039043">
    <property type="entry name" value="ZFPL1"/>
</dbReference>
<evidence type="ECO:0000256" key="6">
    <source>
        <dbReference type="ARBA" id="ARBA00022771"/>
    </source>
</evidence>
<dbReference type="InterPro" id="IPR001841">
    <property type="entry name" value="Znf_RING"/>
</dbReference>
<dbReference type="InterPro" id="IPR058731">
    <property type="entry name" value="Znf-B_box_ZFPL1-like"/>
</dbReference>
<evidence type="ECO:0000256" key="10">
    <source>
        <dbReference type="PROSITE-ProRule" id="PRU00175"/>
    </source>
</evidence>
<comment type="similarity">
    <text evidence="2 11">Belongs to the ZFPL1 family.</text>
</comment>
<feature type="compositionally biased region" description="Basic residues" evidence="13">
    <location>
        <begin position="70"/>
        <end position="82"/>
    </location>
</feature>
<dbReference type="InterPro" id="IPR036128">
    <property type="entry name" value="Plus3-like_sf"/>
</dbReference>
<evidence type="ECO:0000256" key="8">
    <source>
        <dbReference type="ARBA" id="ARBA00022989"/>
    </source>
</evidence>
<evidence type="ECO:0000256" key="2">
    <source>
        <dbReference type="ARBA" id="ARBA00005561"/>
    </source>
</evidence>
<accession>A0A085N2K8</accession>
<keyword evidence="5 11" id="KW-0479">Metal-binding</keyword>
<keyword evidence="7 11" id="KW-0862">Zinc</keyword>
<feature type="transmembrane region" description="Helical" evidence="11">
    <location>
        <begin position="913"/>
        <end position="931"/>
    </location>
</feature>
<evidence type="ECO:0000256" key="3">
    <source>
        <dbReference type="ARBA" id="ARBA00013701"/>
    </source>
</evidence>
<feature type="domain" description="Plus3" evidence="15">
    <location>
        <begin position="281"/>
        <end position="412"/>
    </location>
</feature>
<dbReference type="Pfam" id="PF25993">
    <property type="entry name" value="zf-B_box_ZFPL1"/>
    <property type="match status" value="1"/>
</dbReference>
<dbReference type="SMART" id="SM00719">
    <property type="entry name" value="Plus3"/>
    <property type="match status" value="1"/>
</dbReference>
<dbReference type="Pfam" id="PF03126">
    <property type="entry name" value="Plus-3"/>
    <property type="match status" value="1"/>
</dbReference>
<evidence type="ECO:0000256" key="7">
    <source>
        <dbReference type="ARBA" id="ARBA00022833"/>
    </source>
</evidence>
<feature type="domain" description="RING-type" evidence="14">
    <location>
        <begin position="732"/>
        <end position="782"/>
    </location>
</feature>
<evidence type="ECO:0000256" key="9">
    <source>
        <dbReference type="ARBA" id="ARBA00023136"/>
    </source>
</evidence>
<evidence type="ECO:0000256" key="12">
    <source>
        <dbReference type="SAM" id="Coils"/>
    </source>
</evidence>
<feature type="compositionally biased region" description="Low complexity" evidence="13">
    <location>
        <begin position="19"/>
        <end position="28"/>
    </location>
</feature>
<organism evidence="16">
    <name type="scientific">Trichuris suis</name>
    <name type="common">pig whipworm</name>
    <dbReference type="NCBI Taxonomy" id="68888"/>
    <lineage>
        <taxon>Eukaryota</taxon>
        <taxon>Metazoa</taxon>
        <taxon>Ecdysozoa</taxon>
        <taxon>Nematoda</taxon>
        <taxon>Enoplea</taxon>
        <taxon>Dorylaimia</taxon>
        <taxon>Trichinellida</taxon>
        <taxon>Trichuridae</taxon>
        <taxon>Trichuris</taxon>
    </lineage>
</organism>
<dbReference type="EMBL" id="KL367568">
    <property type="protein sequence ID" value="KFD63704.1"/>
    <property type="molecule type" value="Genomic_DNA"/>
</dbReference>
<dbReference type="InterPro" id="IPR013083">
    <property type="entry name" value="Znf_RING/FYVE/PHD"/>
</dbReference>
<dbReference type="InterPro" id="IPR004343">
    <property type="entry name" value="Plus-3_dom"/>
</dbReference>
<feature type="compositionally biased region" description="Basic and acidic residues" evidence="13">
    <location>
        <begin position="180"/>
        <end position="191"/>
    </location>
</feature>
<dbReference type="GO" id="GO:0008270">
    <property type="term" value="F:zinc ion binding"/>
    <property type="evidence" value="ECO:0007669"/>
    <property type="project" value="UniProtKB-UniRule"/>
</dbReference>
<dbReference type="PROSITE" id="PS50089">
    <property type="entry name" value="ZF_RING_2"/>
    <property type="match status" value="1"/>
</dbReference>
<keyword evidence="4 11" id="KW-0812">Transmembrane</keyword>
<dbReference type="InterPro" id="IPR058730">
    <property type="entry name" value="U-box_ZFPL1-like"/>
</dbReference>
<keyword evidence="12" id="KW-0175">Coiled coil</keyword>
<feature type="region of interest" description="Disordered" evidence="13">
    <location>
        <begin position="157"/>
        <end position="204"/>
    </location>
</feature>
<keyword evidence="6 10" id="KW-0863">Zinc-finger</keyword>
<dbReference type="SUPFAM" id="SSF57850">
    <property type="entry name" value="RING/U-box"/>
    <property type="match status" value="1"/>
</dbReference>
<comment type="subcellular location">
    <subcellularLocation>
        <location evidence="1 11">Membrane</location>
        <topology evidence="1 11">Single-pass membrane protein</topology>
    </subcellularLocation>
</comment>
<feature type="compositionally biased region" description="Basic and acidic residues" evidence="13">
    <location>
        <begin position="105"/>
        <end position="132"/>
    </location>
</feature>
<dbReference type="Proteomes" id="UP000030758">
    <property type="component" value="Unassembled WGS sequence"/>
</dbReference>
<dbReference type="GO" id="GO:0003677">
    <property type="term" value="F:DNA binding"/>
    <property type="evidence" value="ECO:0007669"/>
    <property type="project" value="InterPro"/>
</dbReference>
<evidence type="ECO:0000313" key="16">
    <source>
        <dbReference type="EMBL" id="KFD63704.1"/>
    </source>
</evidence>
<dbReference type="PANTHER" id="PTHR12981">
    <property type="entry name" value="ZINC FINGER PROTEIN-LIKE 1"/>
    <property type="match status" value="1"/>
</dbReference>
<feature type="region of interest" description="Disordered" evidence="13">
    <location>
        <begin position="248"/>
        <end position="271"/>
    </location>
</feature>
<dbReference type="Pfam" id="PF25998">
    <property type="entry name" value="U-box_ZFPL1"/>
    <property type="match status" value="1"/>
</dbReference>
<dbReference type="GO" id="GO:0005794">
    <property type="term" value="C:Golgi apparatus"/>
    <property type="evidence" value="ECO:0007669"/>
    <property type="project" value="TreeGrafter"/>
</dbReference>
<dbReference type="Gene3D" id="3.90.70.200">
    <property type="entry name" value="Plus-3 domain"/>
    <property type="match status" value="1"/>
</dbReference>
<feature type="region of interest" description="Disordered" evidence="13">
    <location>
        <begin position="1"/>
        <end position="132"/>
    </location>
</feature>
<dbReference type="GO" id="GO:0016020">
    <property type="term" value="C:membrane"/>
    <property type="evidence" value="ECO:0007669"/>
    <property type="project" value="UniProtKB-SubCell"/>
</dbReference>
<evidence type="ECO:0000256" key="5">
    <source>
        <dbReference type="ARBA" id="ARBA00022723"/>
    </source>
</evidence>
<sequence length="956" mass="108767">MPKGKVAEVSPGEPRWGGTTSADSTTDSVEQQSQNNKKMGRRKRARQVESCSVTDASSTSDNEGVDNKRKGQKVRRKPKKKKEIKDRSNCSSVSNSDASDEFTDGYDKDLLGDEEDRRRLEEMTEKEREEELFRRLERREMLKERFKIEKRLRKAKKLETKRDDSDASIGACDLKSPLFDSDRETQQKEETFPTSALSDEDNELSFESSAVSLRKTRLQSMQDLKAKREEKLAGKVHATTDRKADEELFEASESSLNHSEGASTSDDEGELSATVSIGPTIQTLSELSELRLSRYKISKLVHAPFFKDTAIGCFVRIGIGSNNGNPVYRVAEIVDVLETAKIYQLENTKTNKGARLRHGNQERVYRFEYVSNSEFTQSEFNNWINTMKALNLRLPTLEFAKKKVADVNNALNHHYTDAEVEQMLQEKRRFKLIQSSAAVRKATLLKQIEIANINGDKEESLRLENEIKELEEESAMLERRRAANALPISKINERNRQRNLMDAEQALKMFAKEKKTEGDPFTRINTKPKVYSRAPRLSLPIQSSISSPSVTLPDLNGSSLPTVGALSSREEQTNINESSTIHDPFAMHNFEVDILLNTIPDRARELAPSLSLGKADPPKHVIKAENGDKRAKIFNVLNMSFFLFRNFSFPLPVVAFTAASDLLDYVRPFLADFLRERKGMGLCKCAKKRVTQMFCYEHRVNVCEYCIIEEHARCIVQNYLSWLNDSDYDDTCPLCAVKLSDPNFTCVRLLCLHIFHTQCLDKWAHSLPSNTAPAGYKCTLCKTMIFPKPNQVGPIVDALKDSLANLEWAQVGLNRMQKVNSESLKNVYASLDIVEKEKEVKADGNSYRTVAGRRSSENEQYALDDASSTSLLLDDGERKYRRRSRLPDVVRRLRSKLVPGKTQLKGSFHCRRTLLIFIVFVIGFFVILALTDRLQGFRLPEQDVFHEPNVRIEKNN</sequence>
<evidence type="ECO:0000256" key="1">
    <source>
        <dbReference type="ARBA" id="ARBA00004167"/>
    </source>
</evidence>
<feature type="compositionally biased region" description="Polar residues" evidence="13">
    <location>
        <begin position="252"/>
        <end position="264"/>
    </location>
</feature>
<dbReference type="SUPFAM" id="SSF159042">
    <property type="entry name" value="Plus3-like"/>
    <property type="match status" value="1"/>
</dbReference>
<keyword evidence="8 11" id="KW-1133">Transmembrane helix</keyword>
<feature type="compositionally biased region" description="Polar residues" evidence="13">
    <location>
        <begin position="49"/>
        <end position="62"/>
    </location>
</feature>
<evidence type="ECO:0000256" key="13">
    <source>
        <dbReference type="SAM" id="MobiDB-lite"/>
    </source>
</evidence>
<dbReference type="PANTHER" id="PTHR12981:SF0">
    <property type="entry name" value="ZINC FINGER PROTEIN-LIKE 1"/>
    <property type="match status" value="1"/>
</dbReference>
<evidence type="ECO:0000259" key="15">
    <source>
        <dbReference type="PROSITE" id="PS51360"/>
    </source>
</evidence>
<dbReference type="CDD" id="cd16487">
    <property type="entry name" value="mRING-H2-C3DHC3_ZFPL1"/>
    <property type="match status" value="1"/>
</dbReference>
<evidence type="ECO:0000256" key="11">
    <source>
        <dbReference type="RuleBase" id="RU369078"/>
    </source>
</evidence>
<feature type="coiled-coil region" evidence="12">
    <location>
        <begin position="453"/>
        <end position="480"/>
    </location>
</feature>
<keyword evidence="9 11" id="KW-0472">Membrane</keyword>
<dbReference type="AlphaFoldDB" id="A0A085N2K8"/>
<evidence type="ECO:0000259" key="14">
    <source>
        <dbReference type="PROSITE" id="PS50089"/>
    </source>
</evidence>
<dbReference type="Gene3D" id="3.30.40.10">
    <property type="entry name" value="Zinc/RING finger domain, C3HC4 (zinc finger)"/>
    <property type="match status" value="1"/>
</dbReference>
<name>A0A085N2K8_9BILA</name>
<gene>
    <name evidence="16" type="ORF">M514_24148</name>
</gene>
<reference evidence="16" key="1">
    <citation type="journal article" date="2014" name="Nat. Genet.">
        <title>Genome and transcriptome of the porcine whipworm Trichuris suis.</title>
        <authorList>
            <person name="Jex A.R."/>
            <person name="Nejsum P."/>
            <person name="Schwarz E.M."/>
            <person name="Hu L."/>
            <person name="Young N.D."/>
            <person name="Hall R.S."/>
            <person name="Korhonen P.K."/>
            <person name="Liao S."/>
            <person name="Thamsborg S."/>
            <person name="Xia J."/>
            <person name="Xu P."/>
            <person name="Wang S."/>
            <person name="Scheerlinck J.P."/>
            <person name="Hofmann A."/>
            <person name="Sternberg P.W."/>
            <person name="Wang J."/>
            <person name="Gasser R.B."/>
        </authorList>
    </citation>
    <scope>NUCLEOTIDE SEQUENCE [LARGE SCALE GENOMIC DNA]</scope>
    <source>
        <strain evidence="16">DCEP-RM93F</strain>
    </source>
</reference>
<dbReference type="PROSITE" id="PS51360">
    <property type="entry name" value="PLUS3"/>
    <property type="match status" value="1"/>
</dbReference>
<proteinExistence type="inferred from homology"/>
<evidence type="ECO:0000256" key="4">
    <source>
        <dbReference type="ARBA" id="ARBA00022692"/>
    </source>
</evidence>
<protein>
    <recommendedName>
        <fullName evidence="3 11">Zinc finger protein-like 1 homolog</fullName>
    </recommendedName>
</protein>